<dbReference type="SUPFAM" id="SSF141130">
    <property type="entry name" value="Acetamidase/Formamidase-like"/>
    <property type="match status" value="1"/>
</dbReference>
<dbReference type="Pfam" id="PF03069">
    <property type="entry name" value="FmdA_AmdA"/>
    <property type="match status" value="2"/>
</dbReference>
<protein>
    <recommendedName>
        <fullName evidence="3">Acetamidase</fullName>
    </recommendedName>
</protein>
<comment type="caution">
    <text evidence="1">The sequence shown here is derived from an EMBL/GenBank/DDBJ whole genome shotgun (WGS) entry which is preliminary data.</text>
</comment>
<proteinExistence type="predicted"/>
<dbReference type="GO" id="GO:0016811">
    <property type="term" value="F:hydrolase activity, acting on carbon-nitrogen (but not peptide) bonds, in linear amides"/>
    <property type="evidence" value="ECO:0007669"/>
    <property type="project" value="InterPro"/>
</dbReference>
<dbReference type="InterPro" id="IPR004304">
    <property type="entry name" value="FmdA_AmdA"/>
</dbReference>
<name>A0AAW1Q3E9_9CHLO</name>
<dbReference type="PANTHER" id="PTHR31891:SF1">
    <property type="entry name" value="FORMAMIDASE C869.04-RELATED"/>
    <property type="match status" value="1"/>
</dbReference>
<organism evidence="1 2">
    <name type="scientific">[Myrmecia] bisecta</name>
    <dbReference type="NCBI Taxonomy" id="41462"/>
    <lineage>
        <taxon>Eukaryota</taxon>
        <taxon>Viridiplantae</taxon>
        <taxon>Chlorophyta</taxon>
        <taxon>core chlorophytes</taxon>
        <taxon>Trebouxiophyceae</taxon>
        <taxon>Trebouxiales</taxon>
        <taxon>Trebouxiaceae</taxon>
        <taxon>Myrmecia</taxon>
    </lineage>
</organism>
<dbReference type="Gene3D" id="2.60.120.580">
    <property type="entry name" value="Acetamidase/Formamidase-like domains"/>
    <property type="match status" value="2"/>
</dbReference>
<dbReference type="Proteomes" id="UP001489004">
    <property type="component" value="Unassembled WGS sequence"/>
</dbReference>
<sequence>MITHLVFQTQGACDACVVHTASLLGASTPTNHTLKATPSTVSWGYFYSALDPAAVVNSGDEIMVEMVTHHAGDDPEKMIIGDPGMEALYIWGANGNISVDFRGRTGHGDGVHIMTGPIYVCGAEPGDVLQVDILDLAPRVNPATGKTYGSNAAASWGYHFRAGFLDGIRREVITIYEIIRDAAGGLLWAVPDYQFVYGNGYPESPYKYSGPVSNCTAEEGMLDRAANGDVYEWTNFERTYRGMANVPCVNGTQKWTRYLYPGLVTHHPTGTEDYSIRGKFKVPLNFHIGNMGVASYINVTTDSVPPSIHGGNVDDRRIGKGATMYYPVQVAGAMLSMGDAHTAQGDSELDGTAIETSINGRFKLTLHKKAALPKLVQNLTFPLLENANEYVVHSFTSKDYLKELPVPNAIYQQSSLDKAMINAYNETRDFVMRAFDLTEDQAITAITVGMDFGVDQVVDGNWGIHCIIPKWMFANSTTPFTPVTMAGSSKPADCTLLTSL</sequence>
<dbReference type="EMBL" id="JALJOR010000006">
    <property type="protein sequence ID" value="KAK9815353.1"/>
    <property type="molecule type" value="Genomic_DNA"/>
</dbReference>
<reference evidence="1 2" key="1">
    <citation type="journal article" date="2024" name="Nat. Commun.">
        <title>Phylogenomics reveals the evolutionary origins of lichenization in chlorophyte algae.</title>
        <authorList>
            <person name="Puginier C."/>
            <person name="Libourel C."/>
            <person name="Otte J."/>
            <person name="Skaloud P."/>
            <person name="Haon M."/>
            <person name="Grisel S."/>
            <person name="Petersen M."/>
            <person name="Berrin J.G."/>
            <person name="Delaux P.M."/>
            <person name="Dal Grande F."/>
            <person name="Keller J."/>
        </authorList>
    </citation>
    <scope>NUCLEOTIDE SEQUENCE [LARGE SCALE GENOMIC DNA]</scope>
    <source>
        <strain evidence="1 2">SAG 2043</strain>
    </source>
</reference>
<gene>
    <name evidence="1" type="ORF">WJX72_002191</name>
</gene>
<evidence type="ECO:0000313" key="2">
    <source>
        <dbReference type="Proteomes" id="UP001489004"/>
    </source>
</evidence>
<dbReference type="AlphaFoldDB" id="A0AAW1Q3E9"/>
<keyword evidence="2" id="KW-1185">Reference proteome</keyword>
<accession>A0AAW1Q3E9</accession>
<evidence type="ECO:0008006" key="3">
    <source>
        <dbReference type="Google" id="ProtNLM"/>
    </source>
</evidence>
<dbReference type="PANTHER" id="PTHR31891">
    <property type="entry name" value="FORMAMIDASE C869.04-RELATED"/>
    <property type="match status" value="1"/>
</dbReference>
<evidence type="ECO:0000313" key="1">
    <source>
        <dbReference type="EMBL" id="KAK9815353.1"/>
    </source>
</evidence>
<dbReference type="Gene3D" id="3.10.28.20">
    <property type="entry name" value="Acetamidase/Formamidase-like domains"/>
    <property type="match status" value="1"/>
</dbReference>